<dbReference type="SUPFAM" id="SSF82171">
    <property type="entry name" value="DPP6 N-terminal domain-like"/>
    <property type="match status" value="1"/>
</dbReference>
<dbReference type="InterPro" id="IPR011659">
    <property type="entry name" value="WD40"/>
</dbReference>
<comment type="caution">
    <text evidence="2">The sequence shown here is derived from an EMBL/GenBank/DDBJ whole genome shotgun (WGS) entry which is preliminary data.</text>
</comment>
<protein>
    <recommendedName>
        <fullName evidence="4">WD40-like Beta Propeller Repeat</fullName>
    </recommendedName>
</protein>
<feature type="signal peptide" evidence="1">
    <location>
        <begin position="1"/>
        <end position="21"/>
    </location>
</feature>
<dbReference type="OrthoDB" id="9809364at2"/>
<evidence type="ECO:0000256" key="1">
    <source>
        <dbReference type="SAM" id="SignalP"/>
    </source>
</evidence>
<organism evidence="2 3">
    <name type="scientific">Microscilla marina ATCC 23134</name>
    <dbReference type="NCBI Taxonomy" id="313606"/>
    <lineage>
        <taxon>Bacteria</taxon>
        <taxon>Pseudomonadati</taxon>
        <taxon>Bacteroidota</taxon>
        <taxon>Cytophagia</taxon>
        <taxon>Cytophagales</taxon>
        <taxon>Microscillaceae</taxon>
        <taxon>Microscilla</taxon>
    </lineage>
</organism>
<gene>
    <name evidence="2" type="ORF">M23134_05114</name>
</gene>
<keyword evidence="3" id="KW-1185">Reference proteome</keyword>
<accession>A1ZD69</accession>
<dbReference type="Pfam" id="PF07676">
    <property type="entry name" value="PD40"/>
    <property type="match status" value="1"/>
</dbReference>
<dbReference type="eggNOG" id="COG0823">
    <property type="taxonomic scope" value="Bacteria"/>
</dbReference>
<feature type="chain" id="PRO_5002641802" description="WD40-like Beta Propeller Repeat" evidence="1">
    <location>
        <begin position="22"/>
        <end position="293"/>
    </location>
</feature>
<dbReference type="EMBL" id="AAWS01000002">
    <property type="protein sequence ID" value="EAY31608.1"/>
    <property type="molecule type" value="Genomic_DNA"/>
</dbReference>
<sequence>MKNSTVLLFLMFLMLTSGGFAQKSNGQAFAAKGKDVFPPFKDRYLGQKPPGLVPQLFAPGMVSTKKHVESLYTFTPDMKEFYFNRVGGKYKKTTLFVMQYKNNQWSKASNLSTDIKKYRGRFKPGSSKIKNLAPFKDLPIIGFTVSSKGTYYVYFLKRDGSGHLSCSRLVNGKYEKPEKMDKHINSGKWIAHPFVAPDESYLMWDAEKNGANTPDIYISFRRKDGSWGPAISLGDKVNTAAYEQRPRVTPDGKYLFFWRGDKKARKDGSTYWVGNPYWVDFIQLRKELLKNSH</sequence>
<evidence type="ECO:0000313" key="3">
    <source>
        <dbReference type="Proteomes" id="UP000004095"/>
    </source>
</evidence>
<dbReference type="AlphaFoldDB" id="A1ZD69"/>
<keyword evidence="1" id="KW-0732">Signal</keyword>
<evidence type="ECO:0008006" key="4">
    <source>
        <dbReference type="Google" id="ProtNLM"/>
    </source>
</evidence>
<proteinExistence type="predicted"/>
<dbReference type="RefSeq" id="WP_002693337.1">
    <property type="nucleotide sequence ID" value="NZ_AAWS01000002.1"/>
</dbReference>
<reference evidence="2 3" key="1">
    <citation type="submission" date="2007-01" db="EMBL/GenBank/DDBJ databases">
        <authorList>
            <person name="Haygood M."/>
            <person name="Podell S."/>
            <person name="Anderson C."/>
            <person name="Hopkinson B."/>
            <person name="Roe K."/>
            <person name="Barbeau K."/>
            <person name="Gaasterland T."/>
            <person name="Ferriera S."/>
            <person name="Johnson J."/>
            <person name="Kravitz S."/>
            <person name="Beeson K."/>
            <person name="Sutton G."/>
            <person name="Rogers Y.-H."/>
            <person name="Friedman R."/>
            <person name="Frazier M."/>
            <person name="Venter J.C."/>
        </authorList>
    </citation>
    <scope>NUCLEOTIDE SEQUENCE [LARGE SCALE GENOMIC DNA]</scope>
    <source>
        <strain evidence="2 3">ATCC 23134</strain>
    </source>
</reference>
<evidence type="ECO:0000313" key="2">
    <source>
        <dbReference type="EMBL" id="EAY31608.1"/>
    </source>
</evidence>
<name>A1ZD69_MICM2</name>
<dbReference type="Proteomes" id="UP000004095">
    <property type="component" value="Unassembled WGS sequence"/>
</dbReference>